<protein>
    <recommendedName>
        <fullName evidence="2">Glycosyl transferase family 25 domain-containing protein</fullName>
    </recommendedName>
</protein>
<dbReference type="CDD" id="cd06532">
    <property type="entry name" value="Glyco_transf_25"/>
    <property type="match status" value="1"/>
</dbReference>
<accession>A0A6C0H7W7</accession>
<dbReference type="AlphaFoldDB" id="A0A6C0H7W7"/>
<keyword evidence="1" id="KW-0812">Transmembrane</keyword>
<evidence type="ECO:0000256" key="1">
    <source>
        <dbReference type="SAM" id="Phobius"/>
    </source>
</evidence>
<proteinExistence type="predicted"/>
<dbReference type="Pfam" id="PF01755">
    <property type="entry name" value="Glyco_transf_25"/>
    <property type="match status" value="1"/>
</dbReference>
<keyword evidence="1" id="KW-1133">Transmembrane helix</keyword>
<evidence type="ECO:0000259" key="2">
    <source>
        <dbReference type="Pfam" id="PF01755"/>
    </source>
</evidence>
<name>A0A6C0H7W7_9ZZZZ</name>
<feature type="transmembrane region" description="Helical" evidence="1">
    <location>
        <begin position="303"/>
        <end position="321"/>
    </location>
</feature>
<dbReference type="InterPro" id="IPR002654">
    <property type="entry name" value="Glyco_trans_25"/>
</dbReference>
<feature type="domain" description="Glycosyl transferase family 25" evidence="2">
    <location>
        <begin position="8"/>
        <end position="176"/>
    </location>
</feature>
<organism evidence="3">
    <name type="scientific">viral metagenome</name>
    <dbReference type="NCBI Taxonomy" id="1070528"/>
    <lineage>
        <taxon>unclassified sequences</taxon>
        <taxon>metagenomes</taxon>
        <taxon>organismal metagenomes</taxon>
    </lineage>
</organism>
<reference evidence="3" key="1">
    <citation type="journal article" date="2020" name="Nature">
        <title>Giant virus diversity and host interactions through global metagenomics.</title>
        <authorList>
            <person name="Schulz F."/>
            <person name="Roux S."/>
            <person name="Paez-Espino D."/>
            <person name="Jungbluth S."/>
            <person name="Walsh D.A."/>
            <person name="Denef V.J."/>
            <person name="McMahon K.D."/>
            <person name="Konstantinidis K.T."/>
            <person name="Eloe-Fadrosh E.A."/>
            <person name="Kyrpides N.C."/>
            <person name="Woyke T."/>
        </authorList>
    </citation>
    <scope>NUCLEOTIDE SEQUENCE</scope>
    <source>
        <strain evidence="3">GVMAG-M-3300023179-73</strain>
    </source>
</reference>
<keyword evidence="1" id="KW-0472">Membrane</keyword>
<dbReference type="EMBL" id="MN739889">
    <property type="protein sequence ID" value="QHT76103.1"/>
    <property type="molecule type" value="Genomic_DNA"/>
</dbReference>
<sequence length="322" mass="36419">MRKQRYITYVISLDKKPPVLEHLRQHNLLPNLIHGVDGSKCDQRKLVKHFHPVYVDFGPRSAQGCAMSHIKVWREFIKSDNEFAFIFEDDVVLEPKFTSQLQQVLEQVPADFDMLSLGCFGSENDPNFFTVVLGMLGLTQTPQHVSERIKIPRIALATHAYVLSRKGAEKLIKLLDGKLYNHIDYCIQWLSVNNQINRYVATPRLAYQTSSDGTTSSNISSSHPKLITNLLDKIYLDTRVRASYVSSLSVARMGEQVISVSSLLFLLFGFILAGAKGDINTISVIYLIVSLPDILLSKSSNDVNTVWFHYLLLVFPTVILSF</sequence>
<feature type="transmembrane region" description="Helical" evidence="1">
    <location>
        <begin position="257"/>
        <end position="273"/>
    </location>
</feature>
<feature type="transmembrane region" description="Helical" evidence="1">
    <location>
        <begin position="279"/>
        <end position="296"/>
    </location>
</feature>
<evidence type="ECO:0000313" key="3">
    <source>
        <dbReference type="EMBL" id="QHT76103.1"/>
    </source>
</evidence>